<organism evidence="2 3">
    <name type="scientific">Roseateles subflavus</name>
    <dbReference type="NCBI Taxonomy" id="3053353"/>
    <lineage>
        <taxon>Bacteria</taxon>
        <taxon>Pseudomonadati</taxon>
        <taxon>Pseudomonadota</taxon>
        <taxon>Betaproteobacteria</taxon>
        <taxon>Burkholderiales</taxon>
        <taxon>Sphaerotilaceae</taxon>
        <taxon>Roseateles</taxon>
    </lineage>
</organism>
<feature type="chain" id="PRO_5046627106" evidence="1">
    <location>
        <begin position="29"/>
        <end position="322"/>
    </location>
</feature>
<dbReference type="EMBL" id="JASVDS010000001">
    <property type="protein sequence ID" value="MDL5030435.1"/>
    <property type="molecule type" value="Genomic_DNA"/>
</dbReference>
<comment type="caution">
    <text evidence="2">The sequence shown here is derived from an EMBL/GenBank/DDBJ whole genome shotgun (WGS) entry which is preliminary data.</text>
</comment>
<evidence type="ECO:0000313" key="3">
    <source>
        <dbReference type="Proteomes" id="UP001238603"/>
    </source>
</evidence>
<evidence type="ECO:0000313" key="2">
    <source>
        <dbReference type="EMBL" id="MDL5030435.1"/>
    </source>
</evidence>
<dbReference type="PANTHER" id="PTHR40590">
    <property type="entry name" value="CYTOPLASMIC PROTEIN-RELATED"/>
    <property type="match status" value="1"/>
</dbReference>
<dbReference type="InterPro" id="IPR047111">
    <property type="entry name" value="YbaP-like"/>
</dbReference>
<dbReference type="CDD" id="cd14789">
    <property type="entry name" value="Tiki"/>
    <property type="match status" value="1"/>
</dbReference>
<dbReference type="Proteomes" id="UP001238603">
    <property type="component" value="Unassembled WGS sequence"/>
</dbReference>
<feature type="signal peptide" evidence="1">
    <location>
        <begin position="1"/>
        <end position="28"/>
    </location>
</feature>
<accession>A0ABT7LFL9</accession>
<evidence type="ECO:0000256" key="1">
    <source>
        <dbReference type="SAM" id="SignalP"/>
    </source>
</evidence>
<reference evidence="2 3" key="1">
    <citation type="submission" date="2023-06" db="EMBL/GenBank/DDBJ databases">
        <title>Pelomonas sp. APW6 16S ribosomal RNA gene genome sequencing and assembly.</title>
        <authorList>
            <person name="Woo H."/>
        </authorList>
    </citation>
    <scope>NUCLEOTIDE SEQUENCE [LARGE SCALE GENOMIC DNA]</scope>
    <source>
        <strain evidence="2 3">APW6</strain>
    </source>
</reference>
<dbReference type="Pfam" id="PF01963">
    <property type="entry name" value="TraB_PrgY_gumN"/>
    <property type="match status" value="1"/>
</dbReference>
<dbReference type="InterPro" id="IPR002816">
    <property type="entry name" value="TraB/PrgY/GumN_fam"/>
</dbReference>
<name>A0ABT7LFL9_9BURK</name>
<proteinExistence type="predicted"/>
<dbReference type="PANTHER" id="PTHR40590:SF1">
    <property type="entry name" value="CYTOPLASMIC PROTEIN"/>
    <property type="match status" value="1"/>
</dbReference>
<sequence length="322" mass="34990">MTILRHWRRLCSAALAALLGGAAGLANAQNCPPALPAPNPALLSQPPAQAPDRGLLWQLEKDGRTAWLYASIHIGRPDWLVPGMRLQAALAASDTVALELDLTDPQVMQALAGPVPGRPALTLPADLQTRLQAVARRECTDLAPLAALHPMLQLGQLVAQSARRDGMSVEYGQELALIVQAQRRGLRLAGLETPQGQLQALIPADRKAALEEIREGLRQLESPQLRQQTRRLTEAWAAGDLNTLERYETWCDCVKTAADRAALKRTLDDRNPGMADGIVKLHGQGRRLLVAVGALHMTGEASLLQALRARGFTVTQRWPEPR</sequence>
<keyword evidence="1" id="KW-0732">Signal</keyword>
<protein>
    <submittedName>
        <fullName evidence="2">TraB/GumN family protein</fullName>
    </submittedName>
</protein>
<keyword evidence="3" id="KW-1185">Reference proteome</keyword>
<dbReference type="RefSeq" id="WP_285980572.1">
    <property type="nucleotide sequence ID" value="NZ_JASVDS010000001.1"/>
</dbReference>
<gene>
    <name evidence="2" type="ORF">QRD43_00840</name>
</gene>